<comment type="subcellular location">
    <subcellularLocation>
        <location evidence="1">Membrane</location>
        <topology evidence="1">Multi-pass membrane protein</topology>
    </subcellularLocation>
</comment>
<organism evidence="6 7">
    <name type="scientific">Tetrahymena thermophila (strain SB210)</name>
    <dbReference type="NCBI Taxonomy" id="312017"/>
    <lineage>
        <taxon>Eukaryota</taxon>
        <taxon>Sar</taxon>
        <taxon>Alveolata</taxon>
        <taxon>Ciliophora</taxon>
        <taxon>Intramacronucleata</taxon>
        <taxon>Oligohymenophorea</taxon>
        <taxon>Hymenostomatida</taxon>
        <taxon>Tetrahymenina</taxon>
        <taxon>Tetrahymenidae</taxon>
        <taxon>Tetrahymena</taxon>
    </lineage>
</organism>
<keyword evidence="2 5" id="KW-0812">Transmembrane</keyword>
<gene>
    <name evidence="6" type="ORF">TTHERM_01197130</name>
</gene>
<evidence type="ECO:0000256" key="3">
    <source>
        <dbReference type="ARBA" id="ARBA00022989"/>
    </source>
</evidence>
<accession>Q23U15</accession>
<evidence type="ECO:0000256" key="2">
    <source>
        <dbReference type="ARBA" id="ARBA00022692"/>
    </source>
</evidence>
<protein>
    <submittedName>
        <fullName evidence="6">Inhibitor of apoptosis-promoting Bax1 protein</fullName>
    </submittedName>
</protein>
<dbReference type="Pfam" id="PF01027">
    <property type="entry name" value="Bax1-I"/>
    <property type="match status" value="1"/>
</dbReference>
<evidence type="ECO:0000313" key="7">
    <source>
        <dbReference type="Proteomes" id="UP000009168"/>
    </source>
</evidence>
<feature type="transmembrane region" description="Helical" evidence="5">
    <location>
        <begin position="171"/>
        <end position="189"/>
    </location>
</feature>
<dbReference type="AlphaFoldDB" id="Q23U15"/>
<dbReference type="GO" id="GO:0016020">
    <property type="term" value="C:membrane"/>
    <property type="evidence" value="ECO:0007669"/>
    <property type="project" value="UniProtKB-SubCell"/>
</dbReference>
<sequence>MADLENQNQPYSQNNNYPNYGANENTGYDYGSSKGLLGHDTRMKFITKVYSILSVQIGITCAMCFIAIENSGFNSFLKDSSNLWLFYVSIVMTLILCIMIVCYRKFAREVPTNYICLFLFTLFESYIVAQICVLYSPRIVIMAALLTMAMFIALTVYAFTTKTDFTVMGGLLFVCLFVFSLAGLFLLFTNNNVAHIIYCCFGVIIFSIYIIYDTQLLMDNKTYSYEIDDYIIASLQLYLDIINIFLYILEILGRSD</sequence>
<evidence type="ECO:0000256" key="4">
    <source>
        <dbReference type="ARBA" id="ARBA00023136"/>
    </source>
</evidence>
<dbReference type="RefSeq" id="XP_001020280.1">
    <property type="nucleotide sequence ID" value="XM_001020280.3"/>
</dbReference>
<evidence type="ECO:0000313" key="6">
    <source>
        <dbReference type="EMBL" id="EAS00034.1"/>
    </source>
</evidence>
<name>Q23U15_TETTS</name>
<proteinExistence type="inferred from homology"/>
<dbReference type="GeneID" id="7824781"/>
<dbReference type="KEGG" id="tet:TTHERM_01197130"/>
<dbReference type="PANTHER" id="PTHR23291:SF47">
    <property type="entry name" value="TRANSMEMBRANE BAX INHIBITOR MOTIF CONTAINING 7"/>
    <property type="match status" value="1"/>
</dbReference>
<feature type="transmembrane region" description="Helical" evidence="5">
    <location>
        <begin position="195"/>
        <end position="218"/>
    </location>
</feature>
<feature type="transmembrane region" description="Helical" evidence="5">
    <location>
        <begin position="139"/>
        <end position="159"/>
    </location>
</feature>
<keyword evidence="3 5" id="KW-1133">Transmembrane helix</keyword>
<dbReference type="Proteomes" id="UP000009168">
    <property type="component" value="Unassembled WGS sequence"/>
</dbReference>
<dbReference type="EMBL" id="GG662631">
    <property type="protein sequence ID" value="EAS00034.1"/>
    <property type="molecule type" value="Genomic_DNA"/>
</dbReference>
<dbReference type="OrthoDB" id="7933078at2759"/>
<feature type="transmembrane region" description="Helical" evidence="5">
    <location>
        <begin position="49"/>
        <end position="68"/>
    </location>
</feature>
<dbReference type="FunCoup" id="Q23U15">
    <property type="interactions" value="14"/>
</dbReference>
<reference evidence="7" key="1">
    <citation type="journal article" date="2006" name="PLoS Biol.">
        <title>Macronuclear genome sequence of the ciliate Tetrahymena thermophila, a model eukaryote.</title>
        <authorList>
            <person name="Eisen J.A."/>
            <person name="Coyne R.S."/>
            <person name="Wu M."/>
            <person name="Wu D."/>
            <person name="Thiagarajan M."/>
            <person name="Wortman J.R."/>
            <person name="Badger J.H."/>
            <person name="Ren Q."/>
            <person name="Amedeo P."/>
            <person name="Jones K.M."/>
            <person name="Tallon L.J."/>
            <person name="Delcher A.L."/>
            <person name="Salzberg S.L."/>
            <person name="Silva J.C."/>
            <person name="Haas B.J."/>
            <person name="Majoros W.H."/>
            <person name="Farzad M."/>
            <person name="Carlton J.M."/>
            <person name="Smith R.K. Jr."/>
            <person name="Garg J."/>
            <person name="Pearlman R.E."/>
            <person name="Karrer K.M."/>
            <person name="Sun L."/>
            <person name="Manning G."/>
            <person name="Elde N.C."/>
            <person name="Turkewitz A.P."/>
            <person name="Asai D.J."/>
            <person name="Wilkes D.E."/>
            <person name="Wang Y."/>
            <person name="Cai H."/>
            <person name="Collins K."/>
            <person name="Stewart B.A."/>
            <person name="Lee S.R."/>
            <person name="Wilamowska K."/>
            <person name="Weinberg Z."/>
            <person name="Ruzzo W.L."/>
            <person name="Wloga D."/>
            <person name="Gaertig J."/>
            <person name="Frankel J."/>
            <person name="Tsao C.-C."/>
            <person name="Gorovsky M.A."/>
            <person name="Keeling P.J."/>
            <person name="Waller R.F."/>
            <person name="Patron N.J."/>
            <person name="Cherry J.M."/>
            <person name="Stover N.A."/>
            <person name="Krieger C.J."/>
            <person name="del Toro C."/>
            <person name="Ryder H.F."/>
            <person name="Williamson S.C."/>
            <person name="Barbeau R.A."/>
            <person name="Hamilton E.P."/>
            <person name="Orias E."/>
        </authorList>
    </citation>
    <scope>NUCLEOTIDE SEQUENCE [LARGE SCALE GENOMIC DNA]</scope>
    <source>
        <strain evidence="7">SB210</strain>
    </source>
</reference>
<dbReference type="OMA" id="EFIWASV"/>
<dbReference type="eggNOG" id="KOG2322">
    <property type="taxonomic scope" value="Eukaryota"/>
</dbReference>
<dbReference type="PANTHER" id="PTHR23291">
    <property type="entry name" value="BAX INHIBITOR-RELATED"/>
    <property type="match status" value="1"/>
</dbReference>
<keyword evidence="7" id="KW-1185">Reference proteome</keyword>
<dbReference type="HOGENOM" id="CLU_058671_3_1_1"/>
<evidence type="ECO:0000256" key="1">
    <source>
        <dbReference type="ARBA" id="ARBA00004141"/>
    </source>
</evidence>
<dbReference type="InterPro" id="IPR006214">
    <property type="entry name" value="Bax_inhibitor_1-related"/>
</dbReference>
<dbReference type="InParanoid" id="Q23U15"/>
<keyword evidence="4 5" id="KW-0472">Membrane</keyword>
<feature type="transmembrane region" description="Helical" evidence="5">
    <location>
        <begin position="114"/>
        <end position="133"/>
    </location>
</feature>
<comment type="similarity">
    <text evidence="5">Belongs to the BI1 family.</text>
</comment>
<feature type="transmembrane region" description="Helical" evidence="5">
    <location>
        <begin position="230"/>
        <end position="249"/>
    </location>
</feature>
<evidence type="ECO:0000256" key="5">
    <source>
        <dbReference type="RuleBase" id="RU004379"/>
    </source>
</evidence>
<feature type="transmembrane region" description="Helical" evidence="5">
    <location>
        <begin position="83"/>
        <end position="102"/>
    </location>
</feature>